<keyword evidence="10" id="KW-1185">Reference proteome</keyword>
<evidence type="ECO:0000256" key="5">
    <source>
        <dbReference type="PIRSR" id="PIRSR606225-1"/>
    </source>
</evidence>
<dbReference type="eggNOG" id="COG0564">
    <property type="taxonomic scope" value="Bacteria"/>
</dbReference>
<sequence length="309" mass="34317">MATLNRYTVEEEDEQTRLDVFLAGQNPELSRARIQKLISLELVTVNGRPARASHRVRGGDCVELKVPDPETPRIEPEAIPLEVCFEDPDVLVVNKPRGLVVHPAVGHYSGTLVNALLHHCRDLSGINGILRPGIVHRLDRDTSGLLMVAKNDAAHLALAGQLKDRAVLRRYTALVHGRPRRETGTVDAPIGRHPRDRQRMAVTPRSGRAARTHYRVVRRFDKFSLLELTLDTGRTHQIRVHMAHVGHPLVGDLKYGHARPELGLEGQFLHAGTLGFRHPRTGEVLVFEAPLPSELAAVLERLSPLGQPN</sequence>
<dbReference type="PANTHER" id="PTHR21600">
    <property type="entry name" value="MITOCHONDRIAL RNA PSEUDOURIDINE SYNTHASE"/>
    <property type="match status" value="1"/>
</dbReference>
<dbReference type="RefSeq" id="WP_012302048.1">
    <property type="nucleotide sequence ID" value="NC_010424.1"/>
</dbReference>
<dbReference type="AlphaFoldDB" id="B1I3F8"/>
<evidence type="ECO:0000313" key="9">
    <source>
        <dbReference type="EMBL" id="ACA59462.1"/>
    </source>
</evidence>
<comment type="catalytic activity">
    <reaction evidence="1 7">
        <text>a uridine in RNA = a pseudouridine in RNA</text>
        <dbReference type="Rhea" id="RHEA:48348"/>
        <dbReference type="Rhea" id="RHEA-COMP:12068"/>
        <dbReference type="Rhea" id="RHEA-COMP:12069"/>
        <dbReference type="ChEBI" id="CHEBI:65314"/>
        <dbReference type="ChEBI" id="CHEBI:65315"/>
    </reaction>
</comment>
<gene>
    <name evidence="9" type="ordered locus">Daud_0949</name>
</gene>
<comment type="function">
    <text evidence="7">Responsible for synthesis of pseudouridine from uracil.</text>
</comment>
<evidence type="ECO:0000256" key="4">
    <source>
        <dbReference type="ARBA" id="ARBA00023235"/>
    </source>
</evidence>
<dbReference type="Proteomes" id="UP000008544">
    <property type="component" value="Chromosome"/>
</dbReference>
<evidence type="ECO:0000256" key="2">
    <source>
        <dbReference type="ARBA" id="ARBA00010876"/>
    </source>
</evidence>
<evidence type="ECO:0000256" key="1">
    <source>
        <dbReference type="ARBA" id="ARBA00000073"/>
    </source>
</evidence>
<dbReference type="InterPro" id="IPR002942">
    <property type="entry name" value="S4_RNA-bd"/>
</dbReference>
<organism evidence="9 10">
    <name type="scientific">Desulforudis audaxviator (strain MP104C)</name>
    <dbReference type="NCBI Taxonomy" id="477974"/>
    <lineage>
        <taxon>Bacteria</taxon>
        <taxon>Bacillati</taxon>
        <taxon>Bacillota</taxon>
        <taxon>Clostridia</taxon>
        <taxon>Thermoanaerobacterales</taxon>
        <taxon>Candidatus Desulforudaceae</taxon>
        <taxon>Candidatus Desulforudis</taxon>
    </lineage>
</organism>
<dbReference type="CDD" id="cd00165">
    <property type="entry name" value="S4"/>
    <property type="match status" value="1"/>
</dbReference>
<dbReference type="KEGG" id="dau:Daud_0949"/>
<reference evidence="9 10" key="2">
    <citation type="journal article" date="2008" name="Science">
        <title>Environmental genomics reveals a single-species ecosystem deep within Earth.</title>
        <authorList>
            <person name="Chivian D."/>
            <person name="Brodie E.L."/>
            <person name="Alm E.J."/>
            <person name="Culley D.E."/>
            <person name="Dehal P.S."/>
            <person name="Desantis T.Z."/>
            <person name="Gihring T.M."/>
            <person name="Lapidus A."/>
            <person name="Lin L.H."/>
            <person name="Lowry S.R."/>
            <person name="Moser D.P."/>
            <person name="Richardson P.M."/>
            <person name="Southam G."/>
            <person name="Wanger G."/>
            <person name="Pratt L.M."/>
            <person name="Andersen G.L."/>
            <person name="Hazen T.C."/>
            <person name="Brockman F.J."/>
            <person name="Arkin A.P."/>
            <person name="Onstott T.C."/>
        </authorList>
    </citation>
    <scope>NUCLEOTIDE SEQUENCE [LARGE SCALE GENOMIC DNA]</scope>
    <source>
        <strain evidence="9 10">MP104C</strain>
    </source>
</reference>
<dbReference type="GO" id="GO:0000455">
    <property type="term" value="P:enzyme-directed rRNA pseudouridine synthesis"/>
    <property type="evidence" value="ECO:0007669"/>
    <property type="project" value="TreeGrafter"/>
</dbReference>
<dbReference type="PROSITE" id="PS01129">
    <property type="entry name" value="PSI_RLU"/>
    <property type="match status" value="1"/>
</dbReference>
<dbReference type="InterPro" id="IPR006145">
    <property type="entry name" value="PsdUridine_synth_RsuA/RluA"/>
</dbReference>
<feature type="domain" description="RNA-binding S4" evidence="8">
    <location>
        <begin position="16"/>
        <end position="80"/>
    </location>
</feature>
<evidence type="ECO:0000259" key="8">
    <source>
        <dbReference type="SMART" id="SM00363"/>
    </source>
</evidence>
<proteinExistence type="inferred from homology"/>
<dbReference type="FunFam" id="3.30.2350.10:FF:000006">
    <property type="entry name" value="Pseudouridine synthase"/>
    <property type="match status" value="1"/>
</dbReference>
<dbReference type="PROSITE" id="PS50889">
    <property type="entry name" value="S4"/>
    <property type="match status" value="1"/>
</dbReference>
<dbReference type="PANTHER" id="PTHR21600:SF44">
    <property type="entry name" value="RIBOSOMAL LARGE SUBUNIT PSEUDOURIDINE SYNTHASE D"/>
    <property type="match status" value="1"/>
</dbReference>
<dbReference type="Gene3D" id="3.10.290.10">
    <property type="entry name" value="RNA-binding S4 domain"/>
    <property type="match status" value="1"/>
</dbReference>
<dbReference type="SMART" id="SM00363">
    <property type="entry name" value="S4"/>
    <property type="match status" value="1"/>
</dbReference>
<dbReference type="EC" id="5.4.99.-" evidence="7"/>
<evidence type="ECO:0000256" key="3">
    <source>
        <dbReference type="ARBA" id="ARBA00022884"/>
    </source>
</evidence>
<keyword evidence="4 7" id="KW-0413">Isomerase</keyword>
<name>B1I3F8_DESAP</name>
<reference evidence="10" key="1">
    <citation type="submission" date="2007-10" db="EMBL/GenBank/DDBJ databases">
        <title>Complete sequence of chromosome of Desulforudis audaxviator MP104C.</title>
        <authorList>
            <person name="Copeland A."/>
            <person name="Lucas S."/>
            <person name="Lapidus A."/>
            <person name="Barry K."/>
            <person name="Glavina del Rio T."/>
            <person name="Dalin E."/>
            <person name="Tice H."/>
            <person name="Bruce D."/>
            <person name="Pitluck S."/>
            <person name="Lowry S.R."/>
            <person name="Larimer F."/>
            <person name="Land M.L."/>
            <person name="Hauser L."/>
            <person name="Kyrpides N."/>
            <person name="Ivanova N.N."/>
            <person name="Richardson P."/>
        </authorList>
    </citation>
    <scope>NUCLEOTIDE SEQUENCE [LARGE SCALE GENOMIC DNA]</scope>
    <source>
        <strain evidence="10">MP104C</strain>
    </source>
</reference>
<feature type="active site" evidence="5">
    <location>
        <position position="139"/>
    </location>
</feature>
<dbReference type="EMBL" id="CP000860">
    <property type="protein sequence ID" value="ACA59462.1"/>
    <property type="molecule type" value="Genomic_DNA"/>
</dbReference>
<dbReference type="InterPro" id="IPR006224">
    <property type="entry name" value="PsdUridine_synth_RluA-like_CS"/>
</dbReference>
<dbReference type="Pfam" id="PF01479">
    <property type="entry name" value="S4"/>
    <property type="match status" value="1"/>
</dbReference>
<dbReference type="SUPFAM" id="SSF55120">
    <property type="entry name" value="Pseudouridine synthase"/>
    <property type="match status" value="1"/>
</dbReference>
<dbReference type="Pfam" id="PF00849">
    <property type="entry name" value="PseudoU_synth_2"/>
    <property type="match status" value="1"/>
</dbReference>
<dbReference type="InterPro" id="IPR036986">
    <property type="entry name" value="S4_RNA-bd_sf"/>
</dbReference>
<evidence type="ECO:0000256" key="6">
    <source>
        <dbReference type="PROSITE-ProRule" id="PRU00182"/>
    </source>
</evidence>
<dbReference type="SUPFAM" id="SSF55174">
    <property type="entry name" value="Alpha-L RNA-binding motif"/>
    <property type="match status" value="1"/>
</dbReference>
<dbReference type="InterPro" id="IPR020103">
    <property type="entry name" value="PsdUridine_synth_cat_dom_sf"/>
</dbReference>
<keyword evidence="9" id="KW-0456">Lyase</keyword>
<dbReference type="STRING" id="477974.Daud_0949"/>
<evidence type="ECO:0000313" key="10">
    <source>
        <dbReference type="Proteomes" id="UP000008544"/>
    </source>
</evidence>
<dbReference type="GO" id="GO:0016829">
    <property type="term" value="F:lyase activity"/>
    <property type="evidence" value="ECO:0007669"/>
    <property type="project" value="UniProtKB-KW"/>
</dbReference>
<dbReference type="Gene3D" id="3.30.2350.10">
    <property type="entry name" value="Pseudouridine synthase"/>
    <property type="match status" value="1"/>
</dbReference>
<dbReference type="OrthoDB" id="9807829at2"/>
<protein>
    <recommendedName>
        <fullName evidence="7">Pseudouridine synthase</fullName>
        <ecNumber evidence="7">5.4.99.-</ecNumber>
    </recommendedName>
</protein>
<dbReference type="NCBIfam" id="TIGR00005">
    <property type="entry name" value="rluA_subfam"/>
    <property type="match status" value="1"/>
</dbReference>
<evidence type="ECO:0000256" key="7">
    <source>
        <dbReference type="RuleBase" id="RU362028"/>
    </source>
</evidence>
<comment type="similarity">
    <text evidence="2 7">Belongs to the pseudouridine synthase RluA family.</text>
</comment>
<dbReference type="CDD" id="cd02869">
    <property type="entry name" value="PseudoU_synth_RluA_like"/>
    <property type="match status" value="1"/>
</dbReference>
<dbReference type="HOGENOM" id="CLU_016902_4_1_9"/>
<dbReference type="InterPro" id="IPR050188">
    <property type="entry name" value="RluA_PseudoU_synthase"/>
</dbReference>
<keyword evidence="3 6" id="KW-0694">RNA-binding</keyword>
<dbReference type="GO" id="GO:0003723">
    <property type="term" value="F:RNA binding"/>
    <property type="evidence" value="ECO:0007669"/>
    <property type="project" value="UniProtKB-KW"/>
</dbReference>
<accession>B1I3F8</accession>
<dbReference type="InterPro" id="IPR006225">
    <property type="entry name" value="PsdUridine_synth_RluC/D"/>
</dbReference>
<dbReference type="GO" id="GO:0120159">
    <property type="term" value="F:rRNA pseudouridine synthase activity"/>
    <property type="evidence" value="ECO:0007669"/>
    <property type="project" value="UniProtKB-ARBA"/>
</dbReference>